<dbReference type="EMBL" id="KN727313">
    <property type="protein sequence ID" value="KIH65985.1"/>
    <property type="molecule type" value="Genomic_DNA"/>
</dbReference>
<protein>
    <submittedName>
        <fullName evidence="1">Uncharacterized protein</fullName>
    </submittedName>
</protein>
<name>A0A0C2GWU1_9BILA</name>
<dbReference type="PANTHER" id="PTHR21523">
    <property type="match status" value="1"/>
</dbReference>
<dbReference type="Proteomes" id="UP000054047">
    <property type="component" value="Unassembled WGS sequence"/>
</dbReference>
<gene>
    <name evidence="1" type="ORF">ANCDUO_03684</name>
</gene>
<accession>A0A0C2GWU1</accession>
<proteinExistence type="predicted"/>
<evidence type="ECO:0000313" key="1">
    <source>
        <dbReference type="EMBL" id="KIH65985.1"/>
    </source>
</evidence>
<dbReference type="PANTHER" id="PTHR21523:SF37">
    <property type="entry name" value="MLT-TEN (MLT-10) RELATED"/>
    <property type="match status" value="1"/>
</dbReference>
<keyword evidence="2" id="KW-1185">Reference proteome</keyword>
<reference evidence="1 2" key="1">
    <citation type="submission" date="2013-12" db="EMBL/GenBank/DDBJ databases">
        <title>Draft genome of the parsitic nematode Ancylostoma duodenale.</title>
        <authorList>
            <person name="Mitreva M."/>
        </authorList>
    </citation>
    <scope>NUCLEOTIDE SEQUENCE [LARGE SCALE GENOMIC DNA]</scope>
    <source>
        <strain evidence="1 2">Zhejiang</strain>
    </source>
</reference>
<dbReference type="AlphaFoldDB" id="A0A0C2GWU1"/>
<organism evidence="1 2">
    <name type="scientific">Ancylostoma duodenale</name>
    <dbReference type="NCBI Taxonomy" id="51022"/>
    <lineage>
        <taxon>Eukaryota</taxon>
        <taxon>Metazoa</taxon>
        <taxon>Ecdysozoa</taxon>
        <taxon>Nematoda</taxon>
        <taxon>Chromadorea</taxon>
        <taxon>Rhabditida</taxon>
        <taxon>Rhabditina</taxon>
        <taxon>Rhabditomorpha</taxon>
        <taxon>Strongyloidea</taxon>
        <taxon>Ancylostomatidae</taxon>
        <taxon>Ancylostomatinae</taxon>
        <taxon>Ancylostoma</taxon>
    </lineage>
</organism>
<evidence type="ECO:0000313" key="2">
    <source>
        <dbReference type="Proteomes" id="UP000054047"/>
    </source>
</evidence>
<dbReference type="OrthoDB" id="5917548at2759"/>
<dbReference type="InterPro" id="IPR006954">
    <property type="entry name" value="Mlt-10-like"/>
</dbReference>
<sequence length="134" mass="14963">MLSTSSGPRTQQFVLEEQAKRGFSIMNEKQKQLIYGEGSPYNSSATLQRLRHVNTNNSDTLIENEIRLIAEMKEWKMRQKDIVTTPLFASPLLIANPPILSQPVILSPLVFSPSILTPAVLGPVVLGPWVRISH</sequence>
<dbReference type="Pfam" id="PF04870">
    <property type="entry name" value="Moulting_cycle"/>
    <property type="match status" value="1"/>
</dbReference>